<dbReference type="InterPro" id="IPR023375">
    <property type="entry name" value="ADC_dom_sf"/>
</dbReference>
<dbReference type="Pfam" id="PF09844">
    <property type="entry name" value="DUF2071"/>
    <property type="match status" value="1"/>
</dbReference>
<dbReference type="Gene3D" id="2.40.400.10">
    <property type="entry name" value="Acetoacetate decarboxylase-like"/>
    <property type="match status" value="1"/>
</dbReference>
<name>A0A1P8WP01_9PLAN</name>
<dbReference type="AlphaFoldDB" id="A0A1P8WP01"/>
<dbReference type="PANTHER" id="PTHR39186">
    <property type="entry name" value="DUF2071 FAMILY PROTEIN"/>
    <property type="match status" value="1"/>
</dbReference>
<evidence type="ECO:0008006" key="3">
    <source>
        <dbReference type="Google" id="ProtNLM"/>
    </source>
</evidence>
<reference evidence="1 2" key="1">
    <citation type="journal article" date="2016" name="Front. Microbiol.">
        <title>Fuerstia marisgermanicae gen. nov., sp. nov., an Unusual Member of the Phylum Planctomycetes from the German Wadden Sea.</title>
        <authorList>
            <person name="Kohn T."/>
            <person name="Heuer A."/>
            <person name="Jogler M."/>
            <person name="Vollmers J."/>
            <person name="Boedeker C."/>
            <person name="Bunk B."/>
            <person name="Rast P."/>
            <person name="Borchert D."/>
            <person name="Glockner I."/>
            <person name="Freese H.M."/>
            <person name="Klenk H.P."/>
            <person name="Overmann J."/>
            <person name="Kaster A.K."/>
            <person name="Rohde M."/>
            <person name="Wiegand S."/>
            <person name="Jogler C."/>
        </authorList>
    </citation>
    <scope>NUCLEOTIDE SEQUENCE [LARGE SCALE GENOMIC DNA]</scope>
    <source>
        <strain evidence="1 2">NH11</strain>
    </source>
</reference>
<organism evidence="1 2">
    <name type="scientific">Fuerstiella marisgermanici</name>
    <dbReference type="NCBI Taxonomy" id="1891926"/>
    <lineage>
        <taxon>Bacteria</taxon>
        <taxon>Pseudomonadati</taxon>
        <taxon>Planctomycetota</taxon>
        <taxon>Planctomycetia</taxon>
        <taxon>Planctomycetales</taxon>
        <taxon>Planctomycetaceae</taxon>
        <taxon>Fuerstiella</taxon>
    </lineage>
</organism>
<dbReference type="InterPro" id="IPR018644">
    <property type="entry name" value="DUF2071"/>
</dbReference>
<dbReference type="STRING" id="1891926.Fuma_05449"/>
<dbReference type="RefSeq" id="WP_077026898.1">
    <property type="nucleotide sequence ID" value="NZ_CP017641.1"/>
</dbReference>
<protein>
    <recommendedName>
        <fullName evidence="3">DUF2071 domain-containing protein</fullName>
    </recommendedName>
</protein>
<evidence type="ECO:0000313" key="1">
    <source>
        <dbReference type="EMBL" id="APZ95787.1"/>
    </source>
</evidence>
<keyword evidence="2" id="KW-1185">Reference proteome</keyword>
<evidence type="ECO:0000313" key="2">
    <source>
        <dbReference type="Proteomes" id="UP000187735"/>
    </source>
</evidence>
<gene>
    <name evidence="1" type="ORF">Fuma_05449</name>
</gene>
<proteinExistence type="predicted"/>
<dbReference type="OrthoDB" id="150993at2"/>
<dbReference type="Proteomes" id="UP000187735">
    <property type="component" value="Chromosome"/>
</dbReference>
<sequence length="239" mass="27106">MANSTKPKIVGCQSWRNLAFIHWRIDPEEMQAALPAGLKVETFDGSAWLALVPFSMERVRPWWSPAVPLVSWFLETNVRTYVKHDNGQTGVWFFSLDANHRLAVAVARRFWHLNYIHAKMGLLTRSNTAEYHGRRTWAAGGDYEVKAVVDADVPLQAAQQGSLEFFLLERYHLFAQRPDGRFLCGQVHHDPYQYRPLRSVQISQSLTDAAGFPISSDIEPDHVAYSPGVDVQVSPLFLA</sequence>
<dbReference type="SUPFAM" id="SSF160104">
    <property type="entry name" value="Acetoacetate decarboxylase-like"/>
    <property type="match status" value="1"/>
</dbReference>
<accession>A0A1P8WP01</accession>
<dbReference type="PANTHER" id="PTHR39186:SF1">
    <property type="entry name" value="DUF2071 DOMAIN-CONTAINING PROTEIN"/>
    <property type="match status" value="1"/>
</dbReference>
<dbReference type="EMBL" id="CP017641">
    <property type="protein sequence ID" value="APZ95787.1"/>
    <property type="molecule type" value="Genomic_DNA"/>
</dbReference>
<dbReference type="KEGG" id="fmr:Fuma_05449"/>